<dbReference type="PANTHER" id="PTHR47926">
    <property type="entry name" value="PENTATRICOPEPTIDE REPEAT-CONTAINING PROTEIN"/>
    <property type="match status" value="1"/>
</dbReference>
<dbReference type="Pfam" id="PF14432">
    <property type="entry name" value="DYW_deaminase"/>
    <property type="match status" value="1"/>
</dbReference>
<feature type="repeat" description="PPR" evidence="2">
    <location>
        <begin position="482"/>
        <end position="516"/>
    </location>
</feature>
<feature type="repeat" description="PPR" evidence="2">
    <location>
        <begin position="15"/>
        <end position="50"/>
    </location>
</feature>
<sequence>MKEARELFDEMPERDCVSWNSMMSGYFHNGKAEETVNVFVLMIQESSVYPDPFSFSCVLKACGSLKWLEMGFQLHGFAQKFDFGRDSFVKISILDMYVRCGAMSLADRVFSRISRPSVFCWNNMIAAYGKAYGVKHAIDMFNKMPERDNVSWNTIISILSQHGYGVQTLSMFIEMWSQGFIANCMTNASVLSACASLLDVEWGRHLHARVIRSNSATDVFVGSALIDMYAKCGHVLAAKKVFNSLPEHNPVSWTSLIGGLAQFGLEEEALILFKKMREAPMAPDEFTLATILGACSSKKDVFVGIQIHPSTIKFGLESAIPVANALVTMYAKCGWIWSAHHVFQLMPARDIISWTAMLTAFSQIGDLENARECFNKMPERNVITWNSMLAAYIQHGHWEEGLKFYTVMLREGVRPDWTTYATVFSACADSGALRLGNQIIAQTAKIGVDTNVSVANGMITMYSKCGQIEEAQKVFYAITDKNLISWNAMLTGFAQNGQGKKAVQIFEEMLKSGTVPDHITYVAVLSACSHSGLVMEGKYYFESMTKDHGISPTSEHFACMVDLLGRAGLLEDAKKMIDGMPIEACAGSWGALLSACRTHGNTELAECAGRHLFELDPKHSGSYVLLANMYSDSGNMDAVSSVRKLMRERGIRKNPGCSWIEAGNRVHVFVVDETDHPQLDDVHKMLEDLLKKIEDTGHYVNRNNYGGSRGYHSEKLAVAFGLLSLPMWMPIHVMKNLRVCSDCHTFMKLTSLITARELIVRDVNRFHHFRNGSCSCGDYW</sequence>
<evidence type="ECO:0000259" key="3">
    <source>
        <dbReference type="Pfam" id="PF14432"/>
    </source>
</evidence>
<feature type="repeat" description="PPR" evidence="2">
    <location>
        <begin position="249"/>
        <end position="283"/>
    </location>
</feature>
<proteinExistence type="predicted"/>
<dbReference type="InterPro" id="IPR046848">
    <property type="entry name" value="E_motif"/>
</dbReference>
<dbReference type="InterPro" id="IPR002885">
    <property type="entry name" value="PPR_rpt"/>
</dbReference>
<dbReference type="SUPFAM" id="SSF48452">
    <property type="entry name" value="TPR-like"/>
    <property type="match status" value="1"/>
</dbReference>
<evidence type="ECO:0000256" key="2">
    <source>
        <dbReference type="PROSITE-ProRule" id="PRU00708"/>
    </source>
</evidence>
<dbReference type="FunFam" id="1.25.40.10:FF:000031">
    <property type="entry name" value="Pentatricopeptide repeat-containing protein mitochondrial"/>
    <property type="match status" value="1"/>
</dbReference>
<feature type="repeat" description="PPR" evidence="2">
    <location>
        <begin position="148"/>
        <end position="182"/>
    </location>
</feature>
<feature type="repeat" description="PPR" evidence="2">
    <location>
        <begin position="350"/>
        <end position="380"/>
    </location>
</feature>
<evidence type="ECO:0000313" key="4">
    <source>
        <dbReference type="EMBL" id="KAF5178437.1"/>
    </source>
</evidence>
<reference evidence="4 5" key="1">
    <citation type="submission" date="2020-06" db="EMBL/GenBank/DDBJ databases">
        <title>Transcriptomic and genomic resources for Thalictrum thalictroides and T. hernandezii: Facilitating candidate gene discovery in an emerging model plant lineage.</title>
        <authorList>
            <person name="Arias T."/>
            <person name="Riano-Pachon D.M."/>
            <person name="Di Stilio V.S."/>
        </authorList>
    </citation>
    <scope>NUCLEOTIDE SEQUENCE [LARGE SCALE GENOMIC DNA]</scope>
    <source>
        <strain evidence="5">cv. WT478/WT964</strain>
        <tissue evidence="4">Leaves</tissue>
    </source>
</reference>
<dbReference type="GO" id="GO:0003723">
    <property type="term" value="F:RNA binding"/>
    <property type="evidence" value="ECO:0007669"/>
    <property type="project" value="InterPro"/>
</dbReference>
<dbReference type="NCBIfam" id="TIGR00756">
    <property type="entry name" value="PPR"/>
    <property type="match status" value="5"/>
</dbReference>
<dbReference type="OrthoDB" id="185373at2759"/>
<evidence type="ECO:0000313" key="5">
    <source>
        <dbReference type="Proteomes" id="UP000554482"/>
    </source>
</evidence>
<organism evidence="4 5">
    <name type="scientific">Thalictrum thalictroides</name>
    <name type="common">Rue-anemone</name>
    <name type="synonym">Anemone thalictroides</name>
    <dbReference type="NCBI Taxonomy" id="46969"/>
    <lineage>
        <taxon>Eukaryota</taxon>
        <taxon>Viridiplantae</taxon>
        <taxon>Streptophyta</taxon>
        <taxon>Embryophyta</taxon>
        <taxon>Tracheophyta</taxon>
        <taxon>Spermatophyta</taxon>
        <taxon>Magnoliopsida</taxon>
        <taxon>Ranunculales</taxon>
        <taxon>Ranunculaceae</taxon>
        <taxon>Thalictroideae</taxon>
        <taxon>Thalictrum</taxon>
    </lineage>
</organism>
<keyword evidence="1" id="KW-0677">Repeat</keyword>
<dbReference type="InterPro" id="IPR032867">
    <property type="entry name" value="DYW_dom"/>
</dbReference>
<keyword evidence="5" id="KW-1185">Reference proteome</keyword>
<feature type="repeat" description="PPR" evidence="2">
    <location>
        <begin position="381"/>
        <end position="415"/>
    </location>
</feature>
<dbReference type="PROSITE" id="PS51375">
    <property type="entry name" value="PPR"/>
    <property type="match status" value="6"/>
</dbReference>
<protein>
    <submittedName>
        <fullName evidence="4">Pentatricopeptide repeat</fullName>
    </submittedName>
</protein>
<dbReference type="AlphaFoldDB" id="A0A7J6V0P1"/>
<dbReference type="FunFam" id="1.25.40.10:FF:000366">
    <property type="entry name" value="Pentatricopeptide (PPR) repeat-containing protein"/>
    <property type="match status" value="1"/>
</dbReference>
<accession>A0A7J6V0P1</accession>
<dbReference type="FunFam" id="1.25.40.10:FF:000780">
    <property type="entry name" value="Pentatricopeptide repeat-containing protein isoform A"/>
    <property type="match status" value="1"/>
</dbReference>
<dbReference type="EMBL" id="JABWDY010040064">
    <property type="protein sequence ID" value="KAF5178437.1"/>
    <property type="molecule type" value="Genomic_DNA"/>
</dbReference>
<dbReference type="Gene3D" id="1.25.40.10">
    <property type="entry name" value="Tetratricopeptide repeat domain"/>
    <property type="match status" value="5"/>
</dbReference>
<dbReference type="GO" id="GO:0008270">
    <property type="term" value="F:zinc ion binding"/>
    <property type="evidence" value="ECO:0007669"/>
    <property type="project" value="InterPro"/>
</dbReference>
<gene>
    <name evidence="4" type="ORF">FRX31_031979</name>
</gene>
<comment type="caution">
    <text evidence="4">The sequence shown here is derived from an EMBL/GenBank/DDBJ whole genome shotgun (WGS) entry which is preliminary data.</text>
</comment>
<name>A0A7J6V0P1_THATH</name>
<feature type="domain" description="DYW" evidence="3">
    <location>
        <begin position="712"/>
        <end position="780"/>
    </location>
</feature>
<dbReference type="PANTHER" id="PTHR47926:SF370">
    <property type="entry name" value="DYW DOMAIN-CONTAINING PROTEIN"/>
    <property type="match status" value="1"/>
</dbReference>
<dbReference type="FunFam" id="1.25.40.10:FF:000073">
    <property type="entry name" value="Pentatricopeptide repeat-containing protein chloroplastic"/>
    <property type="match status" value="1"/>
</dbReference>
<dbReference type="GO" id="GO:0009451">
    <property type="term" value="P:RNA modification"/>
    <property type="evidence" value="ECO:0007669"/>
    <property type="project" value="InterPro"/>
</dbReference>
<evidence type="ECO:0000256" key="1">
    <source>
        <dbReference type="ARBA" id="ARBA00022737"/>
    </source>
</evidence>
<dbReference type="InterPro" id="IPR011990">
    <property type="entry name" value="TPR-like_helical_dom_sf"/>
</dbReference>
<dbReference type="InterPro" id="IPR046960">
    <property type="entry name" value="PPR_At4g14850-like_plant"/>
</dbReference>
<dbReference type="Pfam" id="PF20431">
    <property type="entry name" value="E_motif"/>
    <property type="match status" value="1"/>
</dbReference>
<dbReference type="Pfam" id="PF13041">
    <property type="entry name" value="PPR_2"/>
    <property type="match status" value="3"/>
</dbReference>
<dbReference type="Proteomes" id="UP000554482">
    <property type="component" value="Unassembled WGS sequence"/>
</dbReference>
<dbReference type="Pfam" id="PF01535">
    <property type="entry name" value="PPR"/>
    <property type="match status" value="7"/>
</dbReference>